<dbReference type="SUPFAM" id="SSF55008">
    <property type="entry name" value="HMA, heavy metal-associated domain"/>
    <property type="match status" value="1"/>
</dbReference>
<dbReference type="GO" id="GO:0046872">
    <property type="term" value="F:metal ion binding"/>
    <property type="evidence" value="ECO:0007669"/>
    <property type="project" value="InterPro"/>
</dbReference>
<dbReference type="InterPro" id="IPR006121">
    <property type="entry name" value="HMA_dom"/>
</dbReference>
<dbReference type="KEGG" id="had:CDV25_01495"/>
<dbReference type="RefSeq" id="WP_108910474.1">
    <property type="nucleotide sequence ID" value="NZ_CP021886.1"/>
</dbReference>
<accession>A0A2U8FBH4</accession>
<evidence type="ECO:0000259" key="1">
    <source>
        <dbReference type="Pfam" id="PF00403"/>
    </source>
</evidence>
<feature type="domain" description="HMA" evidence="1">
    <location>
        <begin position="6"/>
        <end position="58"/>
    </location>
</feature>
<sequence>MKIQCVNIKCQGCVDKIKNVLAQKYPDLEVDIPQQIVEVNVNEEQLKEIQDKLQELGFLQPQGIVGKIKNFFTH</sequence>
<protein>
    <recommendedName>
        <fullName evidence="1">HMA domain-containing protein</fullName>
    </recommendedName>
</protein>
<dbReference type="AlphaFoldDB" id="A0A2U8FBH4"/>
<dbReference type="CDD" id="cd00371">
    <property type="entry name" value="HMA"/>
    <property type="match status" value="1"/>
</dbReference>
<gene>
    <name evidence="2" type="ORF">CDV25_01495</name>
</gene>
<dbReference type="Pfam" id="PF00403">
    <property type="entry name" value="HMA"/>
    <property type="match status" value="1"/>
</dbReference>
<reference evidence="2 3" key="1">
    <citation type="submission" date="2017-06" db="EMBL/GenBank/DDBJ databases">
        <title>Complete genome of Helicobacter apodemus.</title>
        <authorList>
            <person name="Cho S."/>
        </authorList>
    </citation>
    <scope>NUCLEOTIDE SEQUENCE [LARGE SCALE GENOMIC DNA]</scope>
    <source>
        <strain evidence="3">SNUVETPUB-15-01</strain>
    </source>
</reference>
<dbReference type="InterPro" id="IPR036163">
    <property type="entry name" value="HMA_dom_sf"/>
</dbReference>
<dbReference type="Gene3D" id="3.30.70.100">
    <property type="match status" value="1"/>
</dbReference>
<dbReference type="EMBL" id="CP021886">
    <property type="protein sequence ID" value="AWI33581.1"/>
    <property type="molecule type" value="Genomic_DNA"/>
</dbReference>
<evidence type="ECO:0000313" key="2">
    <source>
        <dbReference type="EMBL" id="AWI33581.1"/>
    </source>
</evidence>
<organism evidence="2 3">
    <name type="scientific">Helicobacter apodemus</name>
    <dbReference type="NCBI Taxonomy" id="135569"/>
    <lineage>
        <taxon>Bacteria</taxon>
        <taxon>Pseudomonadati</taxon>
        <taxon>Campylobacterota</taxon>
        <taxon>Epsilonproteobacteria</taxon>
        <taxon>Campylobacterales</taxon>
        <taxon>Helicobacteraceae</taxon>
        <taxon>Helicobacter</taxon>
    </lineage>
</organism>
<dbReference type="OrthoDB" id="677920at2"/>
<proteinExistence type="predicted"/>
<name>A0A2U8FBH4_9HELI</name>
<dbReference type="Proteomes" id="UP000244890">
    <property type="component" value="Chromosome"/>
</dbReference>
<evidence type="ECO:0000313" key="3">
    <source>
        <dbReference type="Proteomes" id="UP000244890"/>
    </source>
</evidence>